<dbReference type="Proteomes" id="UP000683507">
    <property type="component" value="Chromosome"/>
</dbReference>
<evidence type="ECO:0000313" key="2">
    <source>
        <dbReference type="Proteomes" id="UP000683507"/>
    </source>
</evidence>
<dbReference type="RefSeq" id="WP_258541921.1">
    <property type="nucleotide sequence ID" value="NZ_OU015584.1"/>
</dbReference>
<proteinExistence type="predicted"/>
<dbReference type="EMBL" id="OU015584">
    <property type="protein sequence ID" value="CAG5081806.1"/>
    <property type="molecule type" value="Genomic_DNA"/>
</dbReference>
<name>A0A916NRQ6_9FLAO</name>
<dbReference type="KEGG" id="ptan:CRYO30217_01733"/>
<dbReference type="AlphaFoldDB" id="A0A916NRQ6"/>
<sequence length="101" mass="11038">MNKMILMMATAMVLAVSCKKNEVTCDGSTRTYDADIKSIIDASCVSCHSQYSTYSGVKSSVDNGEFEREVISKQTMPQNGSLSDADLTKIKCWLEQGAPEN</sequence>
<organism evidence="1 2">
    <name type="scientific">Parvicella tangerina</name>
    <dbReference type="NCBI Taxonomy" id="2829795"/>
    <lineage>
        <taxon>Bacteria</taxon>
        <taxon>Pseudomonadati</taxon>
        <taxon>Bacteroidota</taxon>
        <taxon>Flavobacteriia</taxon>
        <taxon>Flavobacteriales</taxon>
        <taxon>Parvicellaceae</taxon>
        <taxon>Parvicella</taxon>
    </lineage>
</organism>
<accession>A0A916NRQ6</accession>
<evidence type="ECO:0008006" key="3">
    <source>
        <dbReference type="Google" id="ProtNLM"/>
    </source>
</evidence>
<dbReference type="PROSITE" id="PS51257">
    <property type="entry name" value="PROKAR_LIPOPROTEIN"/>
    <property type="match status" value="1"/>
</dbReference>
<evidence type="ECO:0000313" key="1">
    <source>
        <dbReference type="EMBL" id="CAG5081806.1"/>
    </source>
</evidence>
<keyword evidence="2" id="KW-1185">Reference proteome</keyword>
<gene>
    <name evidence="1" type="ORF">CRYO30217_01733</name>
</gene>
<reference evidence="1" key="1">
    <citation type="submission" date="2021-04" db="EMBL/GenBank/DDBJ databases">
        <authorList>
            <person name="Rodrigo-Torres L."/>
            <person name="Arahal R. D."/>
            <person name="Lucena T."/>
        </authorList>
    </citation>
    <scope>NUCLEOTIDE SEQUENCE</scope>
    <source>
        <strain evidence="1">AS29M-1</strain>
    </source>
</reference>
<protein>
    <recommendedName>
        <fullName evidence="3">Cytochrome c domain-containing protein</fullName>
    </recommendedName>
</protein>